<proteinExistence type="predicted"/>
<reference evidence="2 3" key="1">
    <citation type="submission" date="2018-08" db="EMBL/GenBank/DDBJ databases">
        <title>The reduced genetic potential of extracellular carbohydrate catabolism in Euzebyella marina RN62, a Flavobacteriia bacterium isolated from the hadal water.</title>
        <authorList>
            <person name="Xue C."/>
        </authorList>
    </citation>
    <scope>NUCLEOTIDE SEQUENCE [LARGE SCALE GENOMIC DNA]</scope>
    <source>
        <strain evidence="2 3">RN62</strain>
    </source>
</reference>
<feature type="domain" description="N-acetyltransferase" evidence="1">
    <location>
        <begin position="4"/>
        <end position="148"/>
    </location>
</feature>
<accession>A0A3G2L1C3</accession>
<dbReference type="Pfam" id="PF13673">
    <property type="entry name" value="Acetyltransf_10"/>
    <property type="match status" value="1"/>
</dbReference>
<dbReference type="PROSITE" id="PS51186">
    <property type="entry name" value="GNAT"/>
    <property type="match status" value="1"/>
</dbReference>
<dbReference type="CDD" id="cd04301">
    <property type="entry name" value="NAT_SF"/>
    <property type="match status" value="1"/>
</dbReference>
<dbReference type="OrthoDB" id="9796171at2"/>
<organism evidence="2 3">
    <name type="scientific">Euzebyella marina</name>
    <dbReference type="NCBI Taxonomy" id="1761453"/>
    <lineage>
        <taxon>Bacteria</taxon>
        <taxon>Pseudomonadati</taxon>
        <taxon>Bacteroidota</taxon>
        <taxon>Flavobacteriia</taxon>
        <taxon>Flavobacteriales</taxon>
        <taxon>Flavobacteriaceae</taxon>
        <taxon>Euzebyella</taxon>
    </lineage>
</organism>
<name>A0A3G2L1C3_9FLAO</name>
<dbReference type="EMBL" id="CP032050">
    <property type="protein sequence ID" value="AYN66052.1"/>
    <property type="molecule type" value="Genomic_DNA"/>
</dbReference>
<keyword evidence="3" id="KW-1185">Reference proteome</keyword>
<evidence type="ECO:0000313" key="3">
    <source>
        <dbReference type="Proteomes" id="UP000276309"/>
    </source>
</evidence>
<dbReference type="Gene3D" id="3.40.630.30">
    <property type="match status" value="1"/>
</dbReference>
<protein>
    <submittedName>
        <fullName evidence="2">GNAT family N-acetyltransferase</fullName>
    </submittedName>
</protein>
<gene>
    <name evidence="2" type="ORF">D1013_00960</name>
</gene>
<dbReference type="AlphaFoldDB" id="A0A3G2L1C3"/>
<dbReference type="Proteomes" id="UP000276309">
    <property type="component" value="Chromosome"/>
</dbReference>
<dbReference type="KEGG" id="emar:D1013_00960"/>
<evidence type="ECO:0000259" key="1">
    <source>
        <dbReference type="PROSITE" id="PS51186"/>
    </source>
</evidence>
<dbReference type="SUPFAM" id="SSF55729">
    <property type="entry name" value="Acyl-CoA N-acyltransferases (Nat)"/>
    <property type="match status" value="1"/>
</dbReference>
<dbReference type="InterPro" id="IPR000182">
    <property type="entry name" value="GNAT_dom"/>
</dbReference>
<dbReference type="GO" id="GO:0016747">
    <property type="term" value="F:acyltransferase activity, transferring groups other than amino-acyl groups"/>
    <property type="evidence" value="ECO:0007669"/>
    <property type="project" value="InterPro"/>
</dbReference>
<keyword evidence="2" id="KW-0808">Transferase</keyword>
<dbReference type="RefSeq" id="WP_121847105.1">
    <property type="nucleotide sequence ID" value="NZ_CP032050.1"/>
</dbReference>
<sequence length="148" mass="17124">MILIEVKPFLDLGLEELHEILRLRSEIFVVEQDCVYQDIDGKDERALHVIGRKNGEIVAYTRLFRAGDYFDEASFGRVAVKKSERKYGYGRQIVGASIDAIRDHFYETKIKVSAQLYLERFYHSFGFNQVGEGYLEDGIPHISMVLNK</sequence>
<dbReference type="InterPro" id="IPR016181">
    <property type="entry name" value="Acyl_CoA_acyltransferase"/>
</dbReference>
<evidence type="ECO:0000313" key="2">
    <source>
        <dbReference type="EMBL" id="AYN66052.1"/>
    </source>
</evidence>